<protein>
    <submittedName>
        <fullName evidence="9">Transporter</fullName>
    </submittedName>
</protein>
<dbReference type="Proteomes" id="UP000730161">
    <property type="component" value="Unassembled WGS sequence"/>
</dbReference>
<evidence type="ECO:0000256" key="1">
    <source>
        <dbReference type="ARBA" id="ARBA00004651"/>
    </source>
</evidence>
<keyword evidence="4" id="KW-1003">Cell membrane</keyword>
<organism evidence="9 10">
    <name type="scientific">Methanocalculus chunghsingensis</name>
    <dbReference type="NCBI Taxonomy" id="156457"/>
    <lineage>
        <taxon>Archaea</taxon>
        <taxon>Methanobacteriati</taxon>
        <taxon>Methanobacteriota</taxon>
        <taxon>Stenosarchaea group</taxon>
        <taxon>Methanomicrobia</taxon>
        <taxon>Methanomicrobiales</taxon>
        <taxon>Methanocalculaceae</taxon>
        <taxon>Methanocalculus</taxon>
    </lineage>
</organism>
<feature type="transmembrane region" description="Helical" evidence="8">
    <location>
        <begin position="254"/>
        <end position="275"/>
    </location>
</feature>
<keyword evidence="6 8" id="KW-1133">Transmembrane helix</keyword>
<evidence type="ECO:0000313" key="10">
    <source>
        <dbReference type="Proteomes" id="UP000730161"/>
    </source>
</evidence>
<comment type="subcellular location">
    <subcellularLocation>
        <location evidence="1">Cell membrane</location>
        <topology evidence="1">Multi-pass membrane protein</topology>
    </subcellularLocation>
</comment>
<dbReference type="AlphaFoldDB" id="A0A8J8B3Z3"/>
<proteinExistence type="inferred from homology"/>
<feature type="transmembrane region" description="Helical" evidence="8">
    <location>
        <begin position="67"/>
        <end position="92"/>
    </location>
</feature>
<dbReference type="OrthoDB" id="147743at2157"/>
<evidence type="ECO:0000256" key="4">
    <source>
        <dbReference type="ARBA" id="ARBA00022475"/>
    </source>
</evidence>
<keyword evidence="3" id="KW-0813">Transport</keyword>
<feature type="transmembrane region" description="Helical" evidence="8">
    <location>
        <begin position="132"/>
        <end position="152"/>
    </location>
</feature>
<feature type="transmembrane region" description="Helical" evidence="8">
    <location>
        <begin position="41"/>
        <end position="61"/>
    </location>
</feature>
<name>A0A8J8B3Z3_9EURY</name>
<dbReference type="RefSeq" id="WP_211530394.1">
    <property type="nucleotide sequence ID" value="NZ_JWHL01000004.1"/>
</dbReference>
<feature type="transmembrane region" description="Helical" evidence="8">
    <location>
        <begin position="104"/>
        <end position="120"/>
    </location>
</feature>
<dbReference type="PANTHER" id="PTHR36838">
    <property type="entry name" value="AUXIN EFFLUX CARRIER FAMILY PROTEIN"/>
    <property type="match status" value="1"/>
</dbReference>
<evidence type="ECO:0000313" key="9">
    <source>
        <dbReference type="EMBL" id="MBR1368755.1"/>
    </source>
</evidence>
<evidence type="ECO:0000256" key="7">
    <source>
        <dbReference type="ARBA" id="ARBA00023136"/>
    </source>
</evidence>
<evidence type="ECO:0000256" key="8">
    <source>
        <dbReference type="SAM" id="Phobius"/>
    </source>
</evidence>
<keyword evidence="5 8" id="KW-0812">Transmembrane</keyword>
<feature type="transmembrane region" description="Helical" evidence="8">
    <location>
        <begin position="6"/>
        <end position="29"/>
    </location>
</feature>
<feature type="transmembrane region" description="Helical" evidence="8">
    <location>
        <begin position="164"/>
        <end position="184"/>
    </location>
</feature>
<evidence type="ECO:0000256" key="5">
    <source>
        <dbReference type="ARBA" id="ARBA00022692"/>
    </source>
</evidence>
<accession>A0A8J8B3Z3</accession>
<feature type="transmembrane region" description="Helical" evidence="8">
    <location>
        <begin position="228"/>
        <end position="248"/>
    </location>
</feature>
<dbReference type="InterPro" id="IPR004776">
    <property type="entry name" value="Mem_transp_PIN-like"/>
</dbReference>
<feature type="transmembrane region" description="Helical" evidence="8">
    <location>
        <begin position="196"/>
        <end position="216"/>
    </location>
</feature>
<dbReference type="GO" id="GO:0055085">
    <property type="term" value="P:transmembrane transport"/>
    <property type="evidence" value="ECO:0007669"/>
    <property type="project" value="InterPro"/>
</dbReference>
<evidence type="ECO:0000256" key="6">
    <source>
        <dbReference type="ARBA" id="ARBA00022989"/>
    </source>
</evidence>
<dbReference type="GO" id="GO:0005886">
    <property type="term" value="C:plasma membrane"/>
    <property type="evidence" value="ECO:0007669"/>
    <property type="project" value="UniProtKB-SubCell"/>
</dbReference>
<evidence type="ECO:0000256" key="3">
    <source>
        <dbReference type="ARBA" id="ARBA00022448"/>
    </source>
</evidence>
<evidence type="ECO:0000256" key="2">
    <source>
        <dbReference type="ARBA" id="ARBA00010145"/>
    </source>
</evidence>
<gene>
    <name evidence="9" type="ORF">RJ53_04220</name>
</gene>
<feature type="transmembrane region" description="Helical" evidence="8">
    <location>
        <begin position="287"/>
        <end position="307"/>
    </location>
</feature>
<dbReference type="Pfam" id="PF03547">
    <property type="entry name" value="Mem_trans"/>
    <property type="match status" value="2"/>
</dbReference>
<comment type="similarity">
    <text evidence="2">Belongs to the auxin efflux carrier (TC 2.A.69) family.</text>
</comment>
<dbReference type="InterPro" id="IPR038770">
    <property type="entry name" value="Na+/solute_symporter_sf"/>
</dbReference>
<keyword evidence="7 8" id="KW-0472">Membrane</keyword>
<dbReference type="PANTHER" id="PTHR36838:SF1">
    <property type="entry name" value="SLR1864 PROTEIN"/>
    <property type="match status" value="1"/>
</dbReference>
<comment type="caution">
    <text evidence="9">The sequence shown here is derived from an EMBL/GenBank/DDBJ whole genome shotgun (WGS) entry which is preliminary data.</text>
</comment>
<reference evidence="9" key="1">
    <citation type="submission" date="2014-12" db="EMBL/GenBank/DDBJ databases">
        <authorList>
            <person name="Huang H.-H."/>
            <person name="Chen S.-C."/>
            <person name="Lai M.-C."/>
        </authorList>
    </citation>
    <scope>NUCLEOTIDE SEQUENCE</scope>
    <source>
        <strain evidence="9">K1F9705b</strain>
    </source>
</reference>
<sequence>MTLSAAGILMVADRITILLILIAVGYLAFRLSILDRQATHKLSLLLLHVTIPALIIVSMQIPASPELLSGAVVFCLAIGVFYLLAATVAYIGTLLLRMEDRERGVFSFAILFGNVGFMGFPITETLFGTASLFYVALGNLVFNLLVFSAGIVMMTGRYEFNPRLLINPGIAASYIGLTLFLLGLRIPSPLFDAMELTGNLTTPLAMIIVGSLLATFPAKEMIGDLKTYLATGLRLIVLPAATYLLLAPLIDDPLVLGVIVILAAMPVASTTAIFAEIYGGDERFASRLVFISMISSIISIPLIGAFLI</sequence>
<dbReference type="EMBL" id="JWHL01000004">
    <property type="protein sequence ID" value="MBR1368755.1"/>
    <property type="molecule type" value="Genomic_DNA"/>
</dbReference>
<keyword evidence="10" id="KW-1185">Reference proteome</keyword>
<dbReference type="Gene3D" id="1.20.1530.20">
    <property type="match status" value="1"/>
</dbReference>